<sequence>MGADAGTAGTAGEREAEIEKAMRARVPDFKKQADSLTLEGVRRALEKDLGLEIYSLDAHKKFIKQCVDKVFAESDDENTNGNASEDAEAKDDHLSKEGPDDANPMPVSNKMSFSADAQVENSETGKDPAGEADKTSSSDISEAMIKEAIGNRASYFRKNSETLTLQGVRRTLEEDLKLQKKALDPHKNFITTELDKVLQEPANGAKKKSKKGPSMDTERKTSKGSKRAREDSDSSELNDSQSEMEDSDEDTGPRKKRAEKAKVIKKQKKVANEKKLSTPKAKKIAKRDSDRSADEQGGNSAEEDNSHSSAEEDNKKKQQQPPVYGKQVEHLKSIIKSCGMTIPPTVYRRAKQAPEHKREACLIKELQDMLEKEGLSKNPSEKEIKAVKKRKERAKELEGIDMSNIITSSRRRSTSSFIPLPPPPKIEDDSDDEDDDVKDDDEDVEENVEDGDEGDNDDAEAGDGSADDVAKDSD</sequence>
<feature type="compositionally biased region" description="Basic and acidic residues" evidence="4">
    <location>
        <begin position="372"/>
        <end position="386"/>
    </location>
</feature>
<evidence type="ECO:0000313" key="6">
    <source>
        <dbReference type="EMBL" id="CAL4992764.1"/>
    </source>
</evidence>
<evidence type="ECO:0000256" key="3">
    <source>
        <dbReference type="ARBA" id="ARBA00023242"/>
    </source>
</evidence>
<feature type="domain" description="DEK-C" evidence="5">
    <location>
        <begin position="12"/>
        <end position="72"/>
    </location>
</feature>
<dbReference type="EMBL" id="OZ075134">
    <property type="protein sequence ID" value="CAL4992764.1"/>
    <property type="molecule type" value="Genomic_DNA"/>
</dbReference>
<dbReference type="SMART" id="SM01082">
    <property type="entry name" value="CHZ"/>
    <property type="match status" value="1"/>
</dbReference>
<keyword evidence="2" id="KW-0143">Chaperone</keyword>
<dbReference type="GO" id="GO:0005634">
    <property type="term" value="C:nucleus"/>
    <property type="evidence" value="ECO:0007669"/>
    <property type="project" value="UniProtKB-SubCell"/>
</dbReference>
<feature type="region of interest" description="Disordered" evidence="4">
    <location>
        <begin position="74"/>
        <end position="141"/>
    </location>
</feature>
<gene>
    <name evidence="6" type="ORF">URODEC1_LOCUS61270</name>
</gene>
<evidence type="ECO:0000256" key="1">
    <source>
        <dbReference type="ARBA" id="ARBA00004123"/>
    </source>
</evidence>
<dbReference type="PANTHER" id="PTHR15410:SF2">
    <property type="entry name" value="HIRA-INTERACTING PROTEIN 3"/>
    <property type="match status" value="1"/>
</dbReference>
<dbReference type="PROSITE" id="PS51998">
    <property type="entry name" value="DEK_C"/>
    <property type="match status" value="1"/>
</dbReference>
<dbReference type="InterPro" id="IPR014876">
    <property type="entry name" value="DEK_C"/>
</dbReference>
<feature type="compositionally biased region" description="Basic residues" evidence="4">
    <location>
        <begin position="254"/>
        <end position="269"/>
    </location>
</feature>
<comment type="subcellular location">
    <subcellularLocation>
        <location evidence="1">Nucleus</location>
    </subcellularLocation>
</comment>
<dbReference type="InterPro" id="IPR037647">
    <property type="entry name" value="HIRIP3"/>
</dbReference>
<keyword evidence="3" id="KW-0539">Nucleus</keyword>
<feature type="region of interest" description="Disordered" evidence="4">
    <location>
        <begin position="401"/>
        <end position="474"/>
    </location>
</feature>
<proteinExistence type="predicted"/>
<feature type="region of interest" description="Disordered" evidence="4">
    <location>
        <begin position="372"/>
        <end position="391"/>
    </location>
</feature>
<feature type="compositionally biased region" description="Basic and acidic residues" evidence="4">
    <location>
        <begin position="90"/>
        <end position="99"/>
    </location>
</feature>
<dbReference type="AlphaFoldDB" id="A0ABC9B2E3"/>
<keyword evidence="7" id="KW-1185">Reference proteome</keyword>
<reference evidence="7" key="1">
    <citation type="submission" date="2024-06" db="EMBL/GenBank/DDBJ databases">
        <authorList>
            <person name="Ryan C."/>
        </authorList>
    </citation>
    <scope>NUCLEOTIDE SEQUENCE [LARGE SCALE GENOMIC DNA]</scope>
</reference>
<feature type="compositionally biased region" description="Basic and acidic residues" evidence="4">
    <location>
        <begin position="123"/>
        <end position="136"/>
    </location>
</feature>
<feature type="compositionally biased region" description="Basic and acidic residues" evidence="4">
    <location>
        <begin position="216"/>
        <end position="232"/>
    </location>
</feature>
<evidence type="ECO:0000256" key="4">
    <source>
        <dbReference type="SAM" id="MobiDB-lite"/>
    </source>
</evidence>
<evidence type="ECO:0000256" key="2">
    <source>
        <dbReference type="ARBA" id="ARBA00023186"/>
    </source>
</evidence>
<organism evidence="6 7">
    <name type="scientific">Urochloa decumbens</name>
    <dbReference type="NCBI Taxonomy" id="240449"/>
    <lineage>
        <taxon>Eukaryota</taxon>
        <taxon>Viridiplantae</taxon>
        <taxon>Streptophyta</taxon>
        <taxon>Embryophyta</taxon>
        <taxon>Tracheophyta</taxon>
        <taxon>Spermatophyta</taxon>
        <taxon>Magnoliopsida</taxon>
        <taxon>Liliopsida</taxon>
        <taxon>Poales</taxon>
        <taxon>Poaceae</taxon>
        <taxon>PACMAD clade</taxon>
        <taxon>Panicoideae</taxon>
        <taxon>Panicodae</taxon>
        <taxon>Paniceae</taxon>
        <taxon>Melinidinae</taxon>
        <taxon>Urochloa</taxon>
    </lineage>
</organism>
<evidence type="ECO:0000313" key="7">
    <source>
        <dbReference type="Proteomes" id="UP001497457"/>
    </source>
</evidence>
<dbReference type="PANTHER" id="PTHR15410">
    <property type="entry name" value="HIRA-INTERACTING PROTEIN 3"/>
    <property type="match status" value="1"/>
</dbReference>
<dbReference type="Proteomes" id="UP001497457">
    <property type="component" value="Chromosome 24b"/>
</dbReference>
<feature type="compositionally biased region" description="Basic and acidic residues" evidence="4">
    <location>
        <begin position="304"/>
        <end position="316"/>
    </location>
</feature>
<dbReference type="Pfam" id="PF09649">
    <property type="entry name" value="CHZ"/>
    <property type="match status" value="1"/>
</dbReference>
<accession>A0ABC9B2E3</accession>
<feature type="compositionally biased region" description="Acidic residues" evidence="4">
    <location>
        <begin position="428"/>
        <end position="461"/>
    </location>
</feature>
<feature type="region of interest" description="Disordered" evidence="4">
    <location>
        <begin position="194"/>
        <end position="327"/>
    </location>
</feature>
<name>A0ABC9B2E3_9POAL</name>
<evidence type="ECO:0000259" key="5">
    <source>
        <dbReference type="PROSITE" id="PS51998"/>
    </source>
</evidence>
<reference evidence="6 7" key="2">
    <citation type="submission" date="2024-10" db="EMBL/GenBank/DDBJ databases">
        <authorList>
            <person name="Ryan C."/>
        </authorList>
    </citation>
    <scope>NUCLEOTIDE SEQUENCE [LARGE SCALE GENOMIC DNA]</scope>
</reference>
<dbReference type="InterPro" id="IPR019098">
    <property type="entry name" value="Histone_chaperone_domain_CHZ"/>
</dbReference>
<protein>
    <recommendedName>
        <fullName evidence="5">DEK-C domain-containing protein</fullName>
    </recommendedName>
</protein>